<dbReference type="PROSITE" id="PS50965">
    <property type="entry name" value="NERD"/>
    <property type="match status" value="1"/>
</dbReference>
<evidence type="ECO:0000313" key="2">
    <source>
        <dbReference type="EMBL" id="NCU16934.1"/>
    </source>
</evidence>
<keyword evidence="3" id="KW-1185">Reference proteome</keyword>
<organism evidence="2 3">
    <name type="scientific">Pallidibacillus pasinlerensis</name>
    <dbReference type="NCBI Taxonomy" id="2703818"/>
    <lineage>
        <taxon>Bacteria</taxon>
        <taxon>Bacillati</taxon>
        <taxon>Bacillota</taxon>
        <taxon>Bacilli</taxon>
        <taxon>Bacillales</taxon>
        <taxon>Bacillaceae</taxon>
        <taxon>Pallidibacillus</taxon>
    </lineage>
</organism>
<gene>
    <name evidence="2" type="ORF">GW534_04000</name>
</gene>
<proteinExistence type="predicted"/>
<dbReference type="Proteomes" id="UP000743899">
    <property type="component" value="Unassembled WGS sequence"/>
</dbReference>
<reference evidence="2 3" key="1">
    <citation type="submission" date="2020-01" db="EMBL/GenBank/DDBJ databases">
        <title>A novel Bacillus sp. from Pasinler.</title>
        <authorList>
            <person name="Adiguzel A."/>
            <person name="Ay H."/>
            <person name="Baltaci M.O."/>
        </authorList>
    </citation>
    <scope>NUCLEOTIDE SEQUENCE [LARGE SCALE GENOMIC DNA]</scope>
    <source>
        <strain evidence="2 3">P1</strain>
    </source>
</reference>
<feature type="domain" description="NERD" evidence="1">
    <location>
        <begin position="41"/>
        <end position="158"/>
    </location>
</feature>
<evidence type="ECO:0000259" key="1">
    <source>
        <dbReference type="PROSITE" id="PS50965"/>
    </source>
</evidence>
<accession>A0ABX0A4P4</accession>
<sequence>MFLKPFSTPFDTNQLISLNRRVIPTHYMRPRILKDYNLAIAGLYGEKEVYFYLKHLPSGHYFILHNIRLKDATGYFQMDYIIISVKFILILEVKNYSGKVYFNKFNQLELIKSDQIENEVFQNPITQVERHQLLLQNWLLNHLFLDIPVYSYVIFSSPTTLIQSDASHSDIHKKIISGSNLVPTILQLANQEQKHHLTFNDIKSISSLLIDSHSPYKINIEKKYRVYYNELIKGIHCPNCSSIPLEKNNKVWFCQNCDYVGPNNYTQSLNDYYYLISEEITNKEARDFLQIHSPSTMRYLLQKAGYEYTGGYKGRKYILTVK</sequence>
<dbReference type="InterPro" id="IPR011528">
    <property type="entry name" value="NERD"/>
</dbReference>
<dbReference type="RefSeq" id="WP_161919771.1">
    <property type="nucleotide sequence ID" value="NZ_JAACYS010000011.1"/>
</dbReference>
<protein>
    <submittedName>
        <fullName evidence="2">NERD domain-containing protein</fullName>
    </submittedName>
</protein>
<dbReference type="EMBL" id="JAACYS010000011">
    <property type="protein sequence ID" value="NCU16934.1"/>
    <property type="molecule type" value="Genomic_DNA"/>
</dbReference>
<name>A0ABX0A4P4_9BACI</name>
<dbReference type="Pfam" id="PF08378">
    <property type="entry name" value="NERD"/>
    <property type="match status" value="1"/>
</dbReference>
<comment type="caution">
    <text evidence="2">The sequence shown here is derived from an EMBL/GenBank/DDBJ whole genome shotgun (WGS) entry which is preliminary data.</text>
</comment>
<evidence type="ECO:0000313" key="3">
    <source>
        <dbReference type="Proteomes" id="UP000743899"/>
    </source>
</evidence>